<proteinExistence type="predicted"/>
<name>A0A0F8Y9D6_9ZZZZ</name>
<feature type="non-terminal residue" evidence="1">
    <location>
        <position position="1"/>
    </location>
</feature>
<organism evidence="1">
    <name type="scientific">marine sediment metagenome</name>
    <dbReference type="NCBI Taxonomy" id="412755"/>
    <lineage>
        <taxon>unclassified sequences</taxon>
        <taxon>metagenomes</taxon>
        <taxon>ecological metagenomes</taxon>
    </lineage>
</organism>
<protein>
    <recommendedName>
        <fullName evidence="2">HD-GYP domain-containing protein</fullName>
    </recommendedName>
</protein>
<dbReference type="Gene3D" id="1.10.3210.10">
    <property type="entry name" value="Hypothetical protein af1432"/>
    <property type="match status" value="1"/>
</dbReference>
<comment type="caution">
    <text evidence="1">The sequence shown here is derived from an EMBL/GenBank/DDBJ whole genome shotgun (WGS) entry which is preliminary data.</text>
</comment>
<reference evidence="1" key="1">
    <citation type="journal article" date="2015" name="Nature">
        <title>Complex archaea that bridge the gap between prokaryotes and eukaryotes.</title>
        <authorList>
            <person name="Spang A."/>
            <person name="Saw J.H."/>
            <person name="Jorgensen S.L."/>
            <person name="Zaremba-Niedzwiedzka K."/>
            <person name="Martijn J."/>
            <person name="Lind A.E."/>
            <person name="van Eijk R."/>
            <person name="Schleper C."/>
            <person name="Guy L."/>
            <person name="Ettema T.J."/>
        </authorList>
    </citation>
    <scope>NUCLEOTIDE SEQUENCE</scope>
</reference>
<dbReference type="EMBL" id="LAZR01054702">
    <property type="protein sequence ID" value="KKK77973.1"/>
    <property type="molecule type" value="Genomic_DNA"/>
</dbReference>
<accession>A0A0F8Y9D6</accession>
<sequence length="205" mass="23748">CANQYEYADGTGYPPINDNKFLHEFIRLFQLVDFYDEMTNPAIGRVPYSRMDVLGYIDDNAGVYKFNREKVAPQKRFDKILFNEFLELLAPYDIEEKLYVYTNANAGENIFVGRVHSYLQSHIPLISILKDERNGKQYPSGQLLMFIPAGLIMQAKGGKILKKTPLDWLKDLKIYDKMVDPGDISAFYDNISGKLRVLSKRWRES</sequence>
<dbReference type="AlphaFoldDB" id="A0A0F8Y9D6"/>
<evidence type="ECO:0008006" key="2">
    <source>
        <dbReference type="Google" id="ProtNLM"/>
    </source>
</evidence>
<evidence type="ECO:0000313" key="1">
    <source>
        <dbReference type="EMBL" id="KKK77973.1"/>
    </source>
</evidence>
<gene>
    <name evidence="1" type="ORF">LCGC14_2848210</name>
</gene>